<dbReference type="GO" id="GO:0003676">
    <property type="term" value="F:nucleic acid binding"/>
    <property type="evidence" value="ECO:0007669"/>
    <property type="project" value="InterPro"/>
</dbReference>
<dbReference type="InterPro" id="IPR002156">
    <property type="entry name" value="RNaseH_domain"/>
</dbReference>
<dbReference type="Gene3D" id="3.30.420.10">
    <property type="entry name" value="Ribonuclease H-like superfamily/Ribonuclease H"/>
    <property type="match status" value="1"/>
</dbReference>
<dbReference type="PROSITE" id="PS50879">
    <property type="entry name" value="RNASE_H_1"/>
    <property type="match status" value="1"/>
</dbReference>
<protein>
    <recommendedName>
        <fullName evidence="1">RNase H type-1 domain-containing protein</fullName>
    </recommendedName>
</protein>
<proteinExistence type="predicted"/>
<gene>
    <name evidence="2" type="ORF">RhiirA4_476538</name>
</gene>
<dbReference type="SUPFAM" id="SSF53098">
    <property type="entry name" value="Ribonuclease H-like"/>
    <property type="match status" value="1"/>
</dbReference>
<sequence>MYLEHWIPVPGINTSNNNNLTPRSTPNIIQPCRGCRLHFPYYIGNQTPKCILKMTHQAAITIQILPHHRRLRNDLQHVTQTFPKNIQFYTHYRILTYNDYLIQRNLLPSPQTFHYTPVNLQLITAQNHALINRLINEHDSFQKDISANKFHMGYGWTTSNLHNFDVTYKGAIEFLPFMIKATILTALLVSTSAATVIIHTDSQAATDGYNKSSRLQSISSRRFNKINNTSLWAAIHFIIKTLKLTITFDKIKAHSGITFNDIANALAKRGALNPYPPLSYTITYQCRRLQ</sequence>
<dbReference type="EMBL" id="LLXI01002140">
    <property type="protein sequence ID" value="PKY56318.1"/>
    <property type="molecule type" value="Genomic_DNA"/>
</dbReference>
<reference evidence="2 3" key="1">
    <citation type="submission" date="2015-10" db="EMBL/GenBank/DDBJ databases">
        <title>Genome analyses suggest a sexual origin of heterokaryosis in a supposedly ancient asexual fungus.</title>
        <authorList>
            <person name="Ropars J."/>
            <person name="Sedzielewska K."/>
            <person name="Noel J."/>
            <person name="Charron P."/>
            <person name="Farinelli L."/>
            <person name="Marton T."/>
            <person name="Kruger M."/>
            <person name="Pelin A."/>
            <person name="Brachmann A."/>
            <person name="Corradi N."/>
        </authorList>
    </citation>
    <scope>NUCLEOTIDE SEQUENCE [LARGE SCALE GENOMIC DNA]</scope>
    <source>
        <strain evidence="2 3">A4</strain>
    </source>
</reference>
<evidence type="ECO:0000259" key="1">
    <source>
        <dbReference type="PROSITE" id="PS50879"/>
    </source>
</evidence>
<accession>A0A2I1HBR6</accession>
<evidence type="ECO:0000313" key="2">
    <source>
        <dbReference type="EMBL" id="PKY56318.1"/>
    </source>
</evidence>
<name>A0A2I1HBR6_9GLOM</name>
<dbReference type="VEuPathDB" id="FungiDB:FUN_015400"/>
<dbReference type="VEuPathDB" id="FungiDB:RhiirA1_453575"/>
<dbReference type="InterPro" id="IPR012337">
    <property type="entry name" value="RNaseH-like_sf"/>
</dbReference>
<organism evidence="2 3">
    <name type="scientific">Rhizophagus irregularis</name>
    <dbReference type="NCBI Taxonomy" id="588596"/>
    <lineage>
        <taxon>Eukaryota</taxon>
        <taxon>Fungi</taxon>
        <taxon>Fungi incertae sedis</taxon>
        <taxon>Mucoromycota</taxon>
        <taxon>Glomeromycotina</taxon>
        <taxon>Glomeromycetes</taxon>
        <taxon>Glomerales</taxon>
        <taxon>Glomeraceae</taxon>
        <taxon>Rhizophagus</taxon>
    </lineage>
</organism>
<dbReference type="InterPro" id="IPR036397">
    <property type="entry name" value="RNaseH_sf"/>
</dbReference>
<dbReference type="GO" id="GO:0004523">
    <property type="term" value="F:RNA-DNA hybrid ribonuclease activity"/>
    <property type="evidence" value="ECO:0007669"/>
    <property type="project" value="InterPro"/>
</dbReference>
<dbReference type="AlphaFoldDB" id="A0A2I1HBR6"/>
<feature type="domain" description="RNase H type-1" evidence="1">
    <location>
        <begin position="135"/>
        <end position="272"/>
    </location>
</feature>
<keyword evidence="3" id="KW-1185">Reference proteome</keyword>
<evidence type="ECO:0000313" key="3">
    <source>
        <dbReference type="Proteomes" id="UP000234323"/>
    </source>
</evidence>
<dbReference type="Proteomes" id="UP000234323">
    <property type="component" value="Unassembled WGS sequence"/>
</dbReference>
<dbReference type="Pfam" id="PF00075">
    <property type="entry name" value="RNase_H"/>
    <property type="match status" value="1"/>
</dbReference>
<comment type="caution">
    <text evidence="2">The sequence shown here is derived from an EMBL/GenBank/DDBJ whole genome shotgun (WGS) entry which is preliminary data.</text>
</comment>